<proteinExistence type="predicted"/>
<protein>
    <submittedName>
        <fullName evidence="1">Uncharacterized protein</fullName>
    </submittedName>
</protein>
<evidence type="ECO:0000313" key="2">
    <source>
        <dbReference type="Proteomes" id="UP000324222"/>
    </source>
</evidence>
<dbReference type="EMBL" id="VSRR010014624">
    <property type="protein sequence ID" value="MPC57246.1"/>
    <property type="molecule type" value="Genomic_DNA"/>
</dbReference>
<dbReference type="Proteomes" id="UP000324222">
    <property type="component" value="Unassembled WGS sequence"/>
</dbReference>
<name>A0A5B7GI27_PORTR</name>
<keyword evidence="2" id="KW-1185">Reference proteome</keyword>
<evidence type="ECO:0000313" key="1">
    <source>
        <dbReference type="EMBL" id="MPC57246.1"/>
    </source>
</evidence>
<organism evidence="1 2">
    <name type="scientific">Portunus trituberculatus</name>
    <name type="common">Swimming crab</name>
    <name type="synonym">Neptunus trituberculatus</name>
    <dbReference type="NCBI Taxonomy" id="210409"/>
    <lineage>
        <taxon>Eukaryota</taxon>
        <taxon>Metazoa</taxon>
        <taxon>Ecdysozoa</taxon>
        <taxon>Arthropoda</taxon>
        <taxon>Crustacea</taxon>
        <taxon>Multicrustacea</taxon>
        <taxon>Malacostraca</taxon>
        <taxon>Eumalacostraca</taxon>
        <taxon>Eucarida</taxon>
        <taxon>Decapoda</taxon>
        <taxon>Pleocyemata</taxon>
        <taxon>Brachyura</taxon>
        <taxon>Eubrachyura</taxon>
        <taxon>Portunoidea</taxon>
        <taxon>Portunidae</taxon>
        <taxon>Portuninae</taxon>
        <taxon>Portunus</taxon>
    </lineage>
</organism>
<reference evidence="1 2" key="1">
    <citation type="submission" date="2019-05" db="EMBL/GenBank/DDBJ databases">
        <title>Another draft genome of Portunus trituberculatus and its Hox gene families provides insights of decapod evolution.</title>
        <authorList>
            <person name="Jeong J.-H."/>
            <person name="Song I."/>
            <person name="Kim S."/>
            <person name="Choi T."/>
            <person name="Kim D."/>
            <person name="Ryu S."/>
            <person name="Kim W."/>
        </authorList>
    </citation>
    <scope>NUCLEOTIDE SEQUENCE [LARGE SCALE GENOMIC DNA]</scope>
    <source>
        <tissue evidence="1">Muscle</tissue>
    </source>
</reference>
<dbReference type="AlphaFoldDB" id="A0A5B7GI27"/>
<accession>A0A5B7GI27</accession>
<comment type="caution">
    <text evidence="1">The sequence shown here is derived from an EMBL/GenBank/DDBJ whole genome shotgun (WGS) entry which is preliminary data.</text>
</comment>
<sequence length="60" mass="6752">MAVAAALRLQSARRAGVKDGAFYQAFLLTRFPHHLHNTFRLALVLGPSYNEGILPDWEQD</sequence>
<gene>
    <name evidence="1" type="ORF">E2C01_051224</name>
</gene>